<evidence type="ECO:0000256" key="1">
    <source>
        <dbReference type="SAM" id="Coils"/>
    </source>
</evidence>
<name>A0A9Q9FFV4_9FIRM</name>
<gene>
    <name evidence="2" type="ORF">J0J70_08570</name>
</gene>
<evidence type="ECO:0000313" key="2">
    <source>
        <dbReference type="EMBL" id="UUF07675.1"/>
    </source>
</evidence>
<sequence length="452" mass="51503">MIKKDFQHELDVLNYQRDKIKNMNQFYSDINNEINDLEKKAQELIEKNNIDNSSLLSMNPDVCTVTSDNVSTKISNLNYERDFNDLLGEAHEKGYVNTDILDLMTQKEITEVNNLLRQYYKEFSKESDLDKDDYTIAGIIGTLAALIDYFLVTNVTKNSVKPGILKFSSENFWNTILSEEKIKALEEKYKVTYDVSSNTSKTSQKVLGLCPLYHRFQSLGHDPIIGLVFGVSDLMKGQLTAIDGNGRLIIQSVNQAETKGFIESIITVFGHFLSDVGTRSKAGKILSVPAPFTPLLQLVQVGSIEYNGHQYTIADLSKKMYYDGYNFNHFIGMSVPVLLIEILTRLAFVLKNNFTSIVENQKLVIMLSISNGILFAENTGKLVVTKNPFAINYVSWIATAKYGFKTLKWLIIDREDGKVEYAQQYIDLQWKYLEQSALRLQINTNMDAYYIE</sequence>
<dbReference type="EMBL" id="CP071250">
    <property type="protein sequence ID" value="UUF07675.1"/>
    <property type="molecule type" value="Genomic_DNA"/>
</dbReference>
<accession>A0A9Q9FFV4</accession>
<dbReference type="RefSeq" id="WP_212724238.1">
    <property type="nucleotide sequence ID" value="NZ_CP071250.1"/>
</dbReference>
<proteinExistence type="predicted"/>
<dbReference type="AlphaFoldDB" id="A0A9Q9FFV4"/>
<reference evidence="2" key="1">
    <citation type="submission" date="2021-03" db="EMBL/GenBank/DDBJ databases">
        <title>Comparative Genomics and Metabolomics in the genus Turicibacter.</title>
        <authorList>
            <person name="Maki J."/>
            <person name="Looft T."/>
        </authorList>
    </citation>
    <scope>NUCLEOTIDE SEQUENCE</scope>
    <source>
        <strain evidence="2">ISU324</strain>
    </source>
</reference>
<organism evidence="2 3">
    <name type="scientific">Turicibacter bilis</name>
    <dbReference type="NCBI Taxonomy" id="2735723"/>
    <lineage>
        <taxon>Bacteria</taxon>
        <taxon>Bacillati</taxon>
        <taxon>Bacillota</taxon>
        <taxon>Erysipelotrichia</taxon>
        <taxon>Erysipelotrichales</taxon>
        <taxon>Turicibacteraceae</taxon>
        <taxon>Turicibacter</taxon>
    </lineage>
</organism>
<protein>
    <submittedName>
        <fullName evidence="2">Uncharacterized protein</fullName>
    </submittedName>
</protein>
<feature type="coiled-coil region" evidence="1">
    <location>
        <begin position="20"/>
        <end position="54"/>
    </location>
</feature>
<keyword evidence="1" id="KW-0175">Coiled coil</keyword>
<evidence type="ECO:0000313" key="3">
    <source>
        <dbReference type="Proteomes" id="UP001058072"/>
    </source>
</evidence>
<dbReference type="Proteomes" id="UP001058072">
    <property type="component" value="Chromosome"/>
</dbReference>